<feature type="compositionally biased region" description="Low complexity" evidence="2">
    <location>
        <begin position="765"/>
        <end position="781"/>
    </location>
</feature>
<feature type="compositionally biased region" description="Polar residues" evidence="2">
    <location>
        <begin position="1275"/>
        <end position="1284"/>
    </location>
</feature>
<gene>
    <name evidence="3" type="ORF">P691DRAFT_700256</name>
</gene>
<feature type="compositionally biased region" description="Low complexity" evidence="2">
    <location>
        <begin position="1050"/>
        <end position="1065"/>
    </location>
</feature>
<dbReference type="EMBL" id="MU151094">
    <property type="protein sequence ID" value="KAF9450942.1"/>
    <property type="molecule type" value="Genomic_DNA"/>
</dbReference>
<keyword evidence="1" id="KW-0175">Coiled coil</keyword>
<feature type="compositionally biased region" description="Polar residues" evidence="2">
    <location>
        <begin position="621"/>
        <end position="636"/>
    </location>
</feature>
<feature type="compositionally biased region" description="Polar residues" evidence="2">
    <location>
        <begin position="1010"/>
        <end position="1020"/>
    </location>
</feature>
<dbReference type="OrthoDB" id="9451547at2759"/>
<feature type="compositionally biased region" description="Low complexity" evidence="2">
    <location>
        <begin position="1160"/>
        <end position="1179"/>
    </location>
</feature>
<feature type="region of interest" description="Disordered" evidence="2">
    <location>
        <begin position="621"/>
        <end position="875"/>
    </location>
</feature>
<feature type="compositionally biased region" description="Low complexity" evidence="2">
    <location>
        <begin position="1189"/>
        <end position="1204"/>
    </location>
</feature>
<evidence type="ECO:0000256" key="2">
    <source>
        <dbReference type="SAM" id="MobiDB-lite"/>
    </source>
</evidence>
<comment type="caution">
    <text evidence="3">The sequence shown here is derived from an EMBL/GenBank/DDBJ whole genome shotgun (WGS) entry which is preliminary data.</text>
</comment>
<feature type="region of interest" description="Disordered" evidence="2">
    <location>
        <begin position="540"/>
        <end position="561"/>
    </location>
</feature>
<reference evidence="3" key="1">
    <citation type="submission" date="2020-11" db="EMBL/GenBank/DDBJ databases">
        <authorList>
            <consortium name="DOE Joint Genome Institute"/>
            <person name="Ahrendt S."/>
            <person name="Riley R."/>
            <person name="Andreopoulos W."/>
            <person name="Labutti K."/>
            <person name="Pangilinan J."/>
            <person name="Ruiz-Duenas F.J."/>
            <person name="Barrasa J.M."/>
            <person name="Sanchez-Garcia M."/>
            <person name="Camarero S."/>
            <person name="Miyauchi S."/>
            <person name="Serrano A."/>
            <person name="Linde D."/>
            <person name="Babiker R."/>
            <person name="Drula E."/>
            <person name="Ayuso-Fernandez I."/>
            <person name="Pacheco R."/>
            <person name="Padilla G."/>
            <person name="Ferreira P."/>
            <person name="Barriuso J."/>
            <person name="Kellner H."/>
            <person name="Castanera R."/>
            <person name="Alfaro M."/>
            <person name="Ramirez L."/>
            <person name="Pisabarro A.G."/>
            <person name="Kuo A."/>
            <person name="Tritt A."/>
            <person name="Lipzen A."/>
            <person name="He G."/>
            <person name="Yan M."/>
            <person name="Ng V."/>
            <person name="Cullen D."/>
            <person name="Martin F."/>
            <person name="Rosso M.-N."/>
            <person name="Henrissat B."/>
            <person name="Hibbett D."/>
            <person name="Martinez A.T."/>
            <person name="Grigoriev I.V."/>
        </authorList>
    </citation>
    <scope>NUCLEOTIDE SEQUENCE</scope>
    <source>
        <strain evidence="3">MF-IS2</strain>
    </source>
</reference>
<feature type="compositionally biased region" description="Polar residues" evidence="2">
    <location>
        <begin position="1205"/>
        <end position="1233"/>
    </location>
</feature>
<feature type="compositionally biased region" description="Low complexity" evidence="2">
    <location>
        <begin position="799"/>
        <end position="835"/>
    </location>
</feature>
<feature type="compositionally biased region" description="Low complexity" evidence="2">
    <location>
        <begin position="682"/>
        <end position="698"/>
    </location>
</feature>
<feature type="region of interest" description="Disordered" evidence="2">
    <location>
        <begin position="997"/>
        <end position="1284"/>
    </location>
</feature>
<name>A0A9P5XIG9_9AGAR</name>
<protein>
    <submittedName>
        <fullName evidence="3">Uncharacterized protein</fullName>
    </submittedName>
</protein>
<feature type="compositionally biased region" description="Low complexity" evidence="2">
    <location>
        <begin position="852"/>
        <end position="875"/>
    </location>
</feature>
<evidence type="ECO:0000313" key="3">
    <source>
        <dbReference type="EMBL" id="KAF9450942.1"/>
    </source>
</evidence>
<feature type="compositionally biased region" description="Low complexity" evidence="2">
    <location>
        <begin position="1098"/>
        <end position="1110"/>
    </location>
</feature>
<evidence type="ECO:0000313" key="4">
    <source>
        <dbReference type="Proteomes" id="UP000807342"/>
    </source>
</evidence>
<keyword evidence="4" id="KW-1185">Reference proteome</keyword>
<accession>A0A9P5XIG9</accession>
<sequence length="1284" mass="135208">MRIWFRVLAWKERSYKLAMRRRHGIPDNDHRPFNVAYAAVVRARQEKEAVRKAKAMAAQAVPPHDRRNAQTEQTVRQRFGIQTTAEAPRASSYGARFPGAYFTEGTPARSHPESSVPPNTTTNTSRYASQAQQTIAPRRYENEGPSYLNGTRRSSRKGLDIRENSGSQKRGFIEDPADEQEVTKRSKKESGSIGNEADDTTWQDQVLLQRGAKRYLFDDDEEGEEYLIERQPRDKRARKVSLEKGIQAQGEDSEMDVDEEEDEVDDLPYIQRGKKRDRAEAGSTFGGDDDESSSEPDNSDPKAKGRRRKRRTVAKRKSDVAITTRGQKRDRDLEREETEIESGNESSYVSRKKRGKKALQDDEASEHSTTRSQTSSGSRNRKIGEEWNSNGIRWKLGPNGQRLRQALVKKARQKFPMPEDSQHPDREVDFEVYVEAWLSEEEYRDAKARHVLAGQDTPKRLDSQLTVDLQAHINGKNLLWSSTSTPVDSPVSYSPVSERAPTNQRIARTSLSSFGSPRTNPFDQIPTHNVRRISSITRAASVGSPSLADSTNSSPHSRFKTYSKLEKQELEAQALMRLRELKSKKEAEAKEAQAAKEKENLDKTQGAAAFSTIPTITVTAPTEASKSATQPSSLFSQPKPAEDTSKPTGASKPPPLFGFGPTSTAIKPSADAIKPIDAPKLTSFGPTTTPFPSVTPTPALKADTKPTAPASNGPSLPFTLGAPSAAPSTAQTAQPGSNLFGPSAPKPPTSGTDSGAGASRISFNPPTTTTAPQSTATANPTFSFGFKPAAEQKTPEITAASQSAGSGGSSLLSRLDPPMDSTIAAPTPSSSQPSSFNFAKPSANTTAPNPFSAPTSQPTTTQATSSTTSTTAATQPKFNFGFSAAPANTSTANTSTIANTSAANPFESVVKGPYQLMVSFTPLTPDGGVKPAMLNSGRSAPESSSFGFKAAAPPTLNANDSNASKNTAIPAFGTSSGTSKPFGMNASGSNMNSVFGSTTFGAKPAENKPTEVNGSSSQPTKPLFSFGMTGGQPSSANLASGSQSGGSVFGSGNATTAKPTSTSSSLFGALGPQTTSAFGSTPAPGAGKSAAPTSVFGSSNASAAPTSAPTGIFGQQPSSLNQAASNSQPPNIFGSAGAGAPSVFGATVNKPAEATKSPFTLTPVTNGTSSTTTTAASEAQKPSFQFKLPGPANNANASSNNPSGLQSTSAPSSGSTFTFNFANPNKSNTNQPSMFGGPASGSQSVFATKPSTFGTGSVFGGASGSGSAFNPLGAASQSNPTEQK</sequence>
<feature type="compositionally biased region" description="Basic and acidic residues" evidence="2">
    <location>
        <begin position="181"/>
        <end position="190"/>
    </location>
</feature>
<feature type="coiled-coil region" evidence="1">
    <location>
        <begin position="575"/>
        <end position="607"/>
    </location>
</feature>
<feature type="compositionally biased region" description="Polar residues" evidence="2">
    <location>
        <begin position="540"/>
        <end position="556"/>
    </location>
</feature>
<feature type="compositionally biased region" description="Polar residues" evidence="2">
    <location>
        <begin position="1113"/>
        <end position="1130"/>
    </location>
</feature>
<feature type="compositionally biased region" description="Polar residues" evidence="2">
    <location>
        <begin position="1240"/>
        <end position="1250"/>
    </location>
</feature>
<feature type="compositionally biased region" description="Low complexity" evidence="2">
    <location>
        <begin position="722"/>
        <end position="735"/>
    </location>
</feature>
<feature type="region of interest" description="Disordered" evidence="2">
    <location>
        <begin position="79"/>
        <end position="400"/>
    </location>
</feature>
<feature type="compositionally biased region" description="Acidic residues" evidence="2">
    <location>
        <begin position="251"/>
        <end position="266"/>
    </location>
</feature>
<feature type="compositionally biased region" description="Acidic residues" evidence="2">
    <location>
        <begin position="287"/>
        <end position="298"/>
    </location>
</feature>
<proteinExistence type="predicted"/>
<organism evidence="3 4">
    <name type="scientific">Macrolepiota fuliginosa MF-IS2</name>
    <dbReference type="NCBI Taxonomy" id="1400762"/>
    <lineage>
        <taxon>Eukaryota</taxon>
        <taxon>Fungi</taxon>
        <taxon>Dikarya</taxon>
        <taxon>Basidiomycota</taxon>
        <taxon>Agaricomycotina</taxon>
        <taxon>Agaricomycetes</taxon>
        <taxon>Agaricomycetidae</taxon>
        <taxon>Agaricales</taxon>
        <taxon>Agaricineae</taxon>
        <taxon>Agaricaceae</taxon>
        <taxon>Macrolepiota</taxon>
    </lineage>
</organism>
<feature type="compositionally biased region" description="Polar residues" evidence="2">
    <location>
        <begin position="125"/>
        <end position="135"/>
    </location>
</feature>
<dbReference type="Proteomes" id="UP000807342">
    <property type="component" value="Unassembled WGS sequence"/>
</dbReference>
<evidence type="ECO:0000256" key="1">
    <source>
        <dbReference type="SAM" id="Coils"/>
    </source>
</evidence>
<feature type="compositionally biased region" description="Basic residues" evidence="2">
    <location>
        <begin position="304"/>
        <end position="315"/>
    </location>
</feature>